<dbReference type="SUPFAM" id="SSF50249">
    <property type="entry name" value="Nucleic acid-binding proteins"/>
    <property type="match status" value="1"/>
</dbReference>
<reference evidence="9" key="2">
    <citation type="submission" date="2025-08" db="UniProtKB">
        <authorList>
            <consortium name="Ensembl"/>
        </authorList>
    </citation>
    <scope>IDENTIFICATION</scope>
</reference>
<keyword evidence="7" id="KW-0030">Aminoacyl-tRNA synthetase</keyword>
<dbReference type="GO" id="GO:0005524">
    <property type="term" value="F:ATP binding"/>
    <property type="evidence" value="ECO:0007669"/>
    <property type="project" value="UniProtKB-KW"/>
</dbReference>
<evidence type="ECO:0000259" key="8">
    <source>
        <dbReference type="PROSITE" id="PS50862"/>
    </source>
</evidence>
<evidence type="ECO:0000256" key="2">
    <source>
        <dbReference type="ARBA" id="ARBA00012816"/>
    </source>
</evidence>
<keyword evidence="5" id="KW-0067">ATP-binding</keyword>
<comment type="similarity">
    <text evidence="1">Belongs to the class-II aminoacyl-tRNA synthetase family.</text>
</comment>
<dbReference type="RefSeq" id="XP_028656137.1">
    <property type="nucleotide sequence ID" value="XM_028800304.2"/>
</dbReference>
<dbReference type="Ensembl" id="ENSECRT00000013966.1">
    <property type="protein sequence ID" value="ENSECRP00000013729.1"/>
    <property type="gene ID" value="ENSECRG00000009162.1"/>
</dbReference>
<dbReference type="Gene3D" id="2.40.50.140">
    <property type="entry name" value="Nucleic acid-binding proteins"/>
    <property type="match status" value="1"/>
</dbReference>
<dbReference type="CTD" id="79731"/>
<evidence type="ECO:0000313" key="10">
    <source>
        <dbReference type="Proteomes" id="UP000694620"/>
    </source>
</evidence>
<dbReference type="InterPro" id="IPR004364">
    <property type="entry name" value="Aa-tRNA-synt_II"/>
</dbReference>
<dbReference type="PANTHER" id="PTHR22594">
    <property type="entry name" value="ASPARTYL/LYSYL-TRNA SYNTHETASE"/>
    <property type="match status" value="1"/>
</dbReference>
<dbReference type="Gene3D" id="3.30.930.10">
    <property type="entry name" value="Bira Bifunctional Protein, Domain 2"/>
    <property type="match status" value="1"/>
</dbReference>
<keyword evidence="10" id="KW-1185">Reference proteome</keyword>
<accession>A0A8C4SAR6</accession>
<dbReference type="PANTHER" id="PTHR22594:SF34">
    <property type="entry name" value="ASPARAGINE--TRNA LIGASE, MITOCHONDRIAL-RELATED"/>
    <property type="match status" value="1"/>
</dbReference>
<evidence type="ECO:0000256" key="4">
    <source>
        <dbReference type="ARBA" id="ARBA00022741"/>
    </source>
</evidence>
<dbReference type="GO" id="GO:0006421">
    <property type="term" value="P:asparaginyl-tRNA aminoacylation"/>
    <property type="evidence" value="ECO:0007669"/>
    <property type="project" value="InterPro"/>
</dbReference>
<dbReference type="GO" id="GO:0004816">
    <property type="term" value="F:asparagine-tRNA ligase activity"/>
    <property type="evidence" value="ECO:0007669"/>
    <property type="project" value="UniProtKB-EC"/>
</dbReference>
<dbReference type="CDD" id="cd04318">
    <property type="entry name" value="EcAsnRS_like_N"/>
    <property type="match status" value="1"/>
</dbReference>
<dbReference type="NCBIfam" id="TIGR00457">
    <property type="entry name" value="asnS"/>
    <property type="match status" value="1"/>
</dbReference>
<dbReference type="InterPro" id="IPR006195">
    <property type="entry name" value="aa-tRNA-synth_II"/>
</dbReference>
<protein>
    <recommendedName>
        <fullName evidence="2">asparagine--tRNA ligase</fullName>
        <ecNumber evidence="2">6.1.1.22</ecNumber>
    </recommendedName>
</protein>
<reference evidence="9" key="1">
    <citation type="submission" date="2021-06" db="EMBL/GenBank/DDBJ databases">
        <authorList>
            <consortium name="Wellcome Sanger Institute Data Sharing"/>
        </authorList>
    </citation>
    <scope>NUCLEOTIDE SEQUENCE [LARGE SCALE GENOMIC DNA]</scope>
</reference>
<dbReference type="InterPro" id="IPR012340">
    <property type="entry name" value="NA-bd_OB-fold"/>
</dbReference>
<dbReference type="SUPFAM" id="SSF55681">
    <property type="entry name" value="Class II aaRS and biotin synthetases"/>
    <property type="match status" value="1"/>
</dbReference>
<organism evidence="9 10">
    <name type="scientific">Erpetoichthys calabaricus</name>
    <name type="common">Rope fish</name>
    <name type="synonym">Calamoichthys calabaricus</name>
    <dbReference type="NCBI Taxonomy" id="27687"/>
    <lineage>
        <taxon>Eukaryota</taxon>
        <taxon>Metazoa</taxon>
        <taxon>Chordata</taxon>
        <taxon>Craniata</taxon>
        <taxon>Vertebrata</taxon>
        <taxon>Euteleostomi</taxon>
        <taxon>Actinopterygii</taxon>
        <taxon>Polypteriformes</taxon>
        <taxon>Polypteridae</taxon>
        <taxon>Erpetoichthys</taxon>
    </lineage>
</organism>
<dbReference type="Pfam" id="PF01336">
    <property type="entry name" value="tRNA_anti-codon"/>
    <property type="match status" value="1"/>
</dbReference>
<gene>
    <name evidence="9" type="primary">NARS2</name>
    <name evidence="9" type="synonym">nars2</name>
</gene>
<dbReference type="InterPro" id="IPR045864">
    <property type="entry name" value="aa-tRNA-synth_II/BPL/LPL"/>
</dbReference>
<dbReference type="PROSITE" id="PS50862">
    <property type="entry name" value="AA_TRNA_LIGASE_II"/>
    <property type="match status" value="1"/>
</dbReference>
<keyword evidence="3" id="KW-0436">Ligase</keyword>
<evidence type="ECO:0000256" key="3">
    <source>
        <dbReference type="ARBA" id="ARBA00022598"/>
    </source>
</evidence>
<keyword evidence="6" id="KW-0648">Protein biosynthesis</keyword>
<dbReference type="InterPro" id="IPR004522">
    <property type="entry name" value="Asn-tRNA-ligase"/>
</dbReference>
<reference evidence="9" key="3">
    <citation type="submission" date="2025-09" db="UniProtKB">
        <authorList>
            <consortium name="Ensembl"/>
        </authorList>
    </citation>
    <scope>IDENTIFICATION</scope>
</reference>
<proteinExistence type="inferred from homology"/>
<dbReference type="HAMAP" id="MF_00534">
    <property type="entry name" value="Asn_tRNA_synth"/>
    <property type="match status" value="1"/>
</dbReference>
<dbReference type="NCBIfam" id="NF003037">
    <property type="entry name" value="PRK03932.1"/>
    <property type="match status" value="1"/>
</dbReference>
<dbReference type="GeneTree" id="ENSGT01030000234618"/>
<dbReference type="GO" id="GO:0005739">
    <property type="term" value="C:mitochondrion"/>
    <property type="evidence" value="ECO:0007669"/>
    <property type="project" value="TreeGrafter"/>
</dbReference>
<dbReference type="AlphaFoldDB" id="A0A8C4SAR6"/>
<dbReference type="GeneID" id="114650571"/>
<evidence type="ECO:0000256" key="7">
    <source>
        <dbReference type="ARBA" id="ARBA00023146"/>
    </source>
</evidence>
<dbReference type="Pfam" id="PF00152">
    <property type="entry name" value="tRNA-synt_2"/>
    <property type="match status" value="1"/>
</dbReference>
<dbReference type="OrthoDB" id="1931232at2759"/>
<evidence type="ECO:0000313" key="9">
    <source>
        <dbReference type="Ensembl" id="ENSECRP00000013729.1"/>
    </source>
</evidence>
<sequence>MFTQWRFVISRCHAVASVTACKNRFYSANAIRIRDAINSQKVGDQLKIQGWVRSIRSQKEVLFLHVNDGSCLQNLQVVADPSLHDRKLTFGSAVQISGALVKSLHKGQDVELHASDIRIIGSCDPLKFPFKIKERHPVEYTRQFPHLRCRTNTAASLLRVRSEATLAIHAFFKDNGFLQIHTPIITSNDCEGAGELFQVELAQKDKKQNDERSHFFSIPVFLTVSGQLHLEAIAGAFSQVYTFGPTFRAENSQSRRHLAEFYMVEAEMSFTEGLEDVMKVMQSLFKTVTDNVLSQCPEDVALFHKHVSPGHKEKLDRMLHNDFKVITYTEAVHILKSCSHSFAFKPEWGSDLQSEHEKYLVQHCGNVPLFVTNYPYNLKPFYARDNEDHPNHTVAAVDLLVPGIGELCGGSLREDRLSLLQSRLEMAGLSDVYHWYLELRQFGSVPHGGFGMGFERYLQCILGVDNIKDTIPFPRFSYSCLL</sequence>
<evidence type="ECO:0000256" key="1">
    <source>
        <dbReference type="ARBA" id="ARBA00008226"/>
    </source>
</evidence>
<dbReference type="InterPro" id="IPR004365">
    <property type="entry name" value="NA-bd_OB_tRNA"/>
</dbReference>
<evidence type="ECO:0000256" key="5">
    <source>
        <dbReference type="ARBA" id="ARBA00022840"/>
    </source>
</evidence>
<dbReference type="CDD" id="cd00776">
    <property type="entry name" value="AsxRS_core"/>
    <property type="match status" value="1"/>
</dbReference>
<dbReference type="PRINTS" id="PR01042">
    <property type="entry name" value="TRNASYNTHASP"/>
</dbReference>
<keyword evidence="4" id="KW-0547">Nucleotide-binding</keyword>
<dbReference type="InterPro" id="IPR002312">
    <property type="entry name" value="Asp/Asn-tRNA-synth_IIb"/>
</dbReference>
<dbReference type="EC" id="6.1.1.22" evidence="2"/>
<dbReference type="FunFam" id="3.30.930.10:FF:000016">
    <property type="entry name" value="Asparagine--tRNA ligase"/>
    <property type="match status" value="1"/>
</dbReference>
<name>A0A8C4SAR6_ERPCA</name>
<dbReference type="GO" id="GO:0003676">
    <property type="term" value="F:nucleic acid binding"/>
    <property type="evidence" value="ECO:0007669"/>
    <property type="project" value="InterPro"/>
</dbReference>
<dbReference type="Proteomes" id="UP000694620">
    <property type="component" value="Chromosome 4"/>
</dbReference>
<feature type="domain" description="Aminoacyl-transfer RNA synthetases class-II family profile" evidence="8">
    <location>
        <begin position="158"/>
        <end position="472"/>
    </location>
</feature>
<evidence type="ECO:0000256" key="6">
    <source>
        <dbReference type="ARBA" id="ARBA00022917"/>
    </source>
</evidence>